<dbReference type="SUPFAM" id="SSF47473">
    <property type="entry name" value="EF-hand"/>
    <property type="match status" value="1"/>
</dbReference>
<evidence type="ECO:0000313" key="4">
    <source>
        <dbReference type="RefSeq" id="XP_027109418.1"/>
    </source>
</evidence>
<reference evidence="4" key="2">
    <citation type="submission" date="2025-08" db="UniProtKB">
        <authorList>
            <consortium name="RefSeq"/>
        </authorList>
    </citation>
    <scope>IDENTIFICATION</scope>
    <source>
        <tissue evidence="4">Leaves</tissue>
    </source>
</reference>
<dbReference type="InterPro" id="IPR002048">
    <property type="entry name" value="EF_hand_dom"/>
</dbReference>
<name>A0A6P6W253_COFAR</name>
<dbReference type="InterPro" id="IPR011992">
    <property type="entry name" value="EF-hand-dom_pair"/>
</dbReference>
<reference evidence="3" key="1">
    <citation type="journal article" date="2025" name="Foods">
        <title>Unveiling the Microbial Signatures of Arabica Coffee Cherries: Insights into Ripeness Specific Diversity, Functional Traits, and Implications for Quality and Safety.</title>
        <authorList>
            <consortium name="RefSeq"/>
            <person name="Tenea G.N."/>
            <person name="Cifuentes V."/>
            <person name="Reyes P."/>
            <person name="Cevallos-Vallejos M."/>
        </authorList>
    </citation>
    <scope>NUCLEOTIDE SEQUENCE [LARGE SCALE GENOMIC DNA]</scope>
</reference>
<dbReference type="GeneID" id="113729306"/>
<dbReference type="Pfam" id="PF13499">
    <property type="entry name" value="EF-hand_7"/>
    <property type="match status" value="1"/>
</dbReference>
<keyword evidence="1" id="KW-0106">Calcium</keyword>
<protein>
    <recommendedName>
        <fullName evidence="2">EF-hand domain-containing protein</fullName>
    </recommendedName>
</protein>
<dbReference type="Proteomes" id="UP001652660">
    <property type="component" value="Chromosome 2e"/>
</dbReference>
<dbReference type="GO" id="GO:0005509">
    <property type="term" value="F:calcium ion binding"/>
    <property type="evidence" value="ECO:0007669"/>
    <property type="project" value="InterPro"/>
</dbReference>
<dbReference type="CDD" id="cd00051">
    <property type="entry name" value="EFh"/>
    <property type="match status" value="1"/>
</dbReference>
<dbReference type="PANTHER" id="PTHR34574:SF12">
    <property type="entry name" value="CALCIUM-BINDING EF HAND FAMILY PROTEIN"/>
    <property type="match status" value="1"/>
</dbReference>
<keyword evidence="3" id="KW-1185">Reference proteome</keyword>
<evidence type="ECO:0000256" key="1">
    <source>
        <dbReference type="ARBA" id="ARBA00022837"/>
    </source>
</evidence>
<dbReference type="SMART" id="SM00054">
    <property type="entry name" value="EFh"/>
    <property type="match status" value="2"/>
</dbReference>
<dbReference type="PROSITE" id="PS00018">
    <property type="entry name" value="EF_HAND_1"/>
    <property type="match status" value="2"/>
</dbReference>
<evidence type="ECO:0000259" key="2">
    <source>
        <dbReference type="PROSITE" id="PS50222"/>
    </source>
</evidence>
<dbReference type="AlphaFoldDB" id="A0A6P6W253"/>
<dbReference type="RefSeq" id="XP_027109418.1">
    <property type="nucleotide sequence ID" value="XM_027253617.2"/>
</dbReference>
<feature type="domain" description="EF-hand" evidence="2">
    <location>
        <begin position="20"/>
        <end position="55"/>
    </location>
</feature>
<sequence>MSVVFVDGPVITKFVNDSGAFTEFVDEHFNKLDADGDGVLSLDELQKRFGRFSSRGFELQSQEEIGNLYNVLFEKFDADQNGTIDREEFRSLMKEIMVAKARGIGNSPVSIILQEDSLLMRAVQHKGPVGDDKN</sequence>
<dbReference type="OrthoDB" id="186625at2759"/>
<gene>
    <name evidence="4" type="primary">LOC113729306</name>
</gene>
<proteinExistence type="predicted"/>
<dbReference type="Gene3D" id="1.10.238.10">
    <property type="entry name" value="EF-hand"/>
    <property type="match status" value="1"/>
</dbReference>
<organism evidence="3 4">
    <name type="scientific">Coffea arabica</name>
    <name type="common">Arabian coffee</name>
    <dbReference type="NCBI Taxonomy" id="13443"/>
    <lineage>
        <taxon>Eukaryota</taxon>
        <taxon>Viridiplantae</taxon>
        <taxon>Streptophyta</taxon>
        <taxon>Embryophyta</taxon>
        <taxon>Tracheophyta</taxon>
        <taxon>Spermatophyta</taxon>
        <taxon>Magnoliopsida</taxon>
        <taxon>eudicotyledons</taxon>
        <taxon>Gunneridae</taxon>
        <taxon>Pentapetalae</taxon>
        <taxon>asterids</taxon>
        <taxon>lamiids</taxon>
        <taxon>Gentianales</taxon>
        <taxon>Rubiaceae</taxon>
        <taxon>Ixoroideae</taxon>
        <taxon>Gardenieae complex</taxon>
        <taxon>Bertiereae - Coffeeae clade</taxon>
        <taxon>Coffeeae</taxon>
        <taxon>Coffea</taxon>
    </lineage>
</organism>
<accession>A0A6P6W253</accession>
<evidence type="ECO:0000313" key="3">
    <source>
        <dbReference type="Proteomes" id="UP001652660"/>
    </source>
</evidence>
<dbReference type="PANTHER" id="PTHR34574">
    <property type="entry name" value="CALCIUM-BINDING EF-HAND FAMILY PROTEIN-RELATED"/>
    <property type="match status" value="1"/>
</dbReference>
<dbReference type="InterPro" id="IPR018247">
    <property type="entry name" value="EF_Hand_1_Ca_BS"/>
</dbReference>
<dbReference type="PROSITE" id="PS50222">
    <property type="entry name" value="EF_HAND_2"/>
    <property type="match status" value="2"/>
</dbReference>
<feature type="domain" description="EF-hand" evidence="2">
    <location>
        <begin position="64"/>
        <end position="99"/>
    </location>
</feature>